<evidence type="ECO:0000313" key="3">
    <source>
        <dbReference type="Proteomes" id="UP001268819"/>
    </source>
</evidence>
<accession>A0ABU1PRJ1</accession>
<dbReference type="InterPro" id="IPR005302">
    <property type="entry name" value="MoCF_Sase_C"/>
</dbReference>
<dbReference type="SUPFAM" id="SSF50800">
    <property type="entry name" value="PK beta-barrel domain-like"/>
    <property type="match status" value="1"/>
</dbReference>
<gene>
    <name evidence="2" type="ORF">J2S66_001649</name>
</gene>
<sequence length="229" mass="24516">MHVEALWRYPVKSLGGERITAAELTDDGVAGDRLVHVSGGRAPLTGRTRHGLLTIPASTGPDGTPLVAGHRWDGPEAGALVEPFGGRLARYPGPERFDVLNLLVATDGAVRAWGSDVRRLRPNLLIGGVDPDAERDWPGHALLVGDAVIGVFSLRARCVVTSIDPDSGERHPDVFRRIRTDFGGRLALNCWVVRPGRVREGDTAELVPTDELPDHVGGWITGAPYALPG</sequence>
<dbReference type="PROSITE" id="PS51340">
    <property type="entry name" value="MOSC"/>
    <property type="match status" value="1"/>
</dbReference>
<evidence type="ECO:0000313" key="2">
    <source>
        <dbReference type="EMBL" id="MDR6593265.1"/>
    </source>
</evidence>
<dbReference type="Pfam" id="PF03473">
    <property type="entry name" value="MOSC"/>
    <property type="match status" value="1"/>
</dbReference>
<proteinExistence type="predicted"/>
<organism evidence="2 3">
    <name type="scientific">Saccharothrix longispora</name>
    <dbReference type="NCBI Taxonomy" id="33920"/>
    <lineage>
        <taxon>Bacteria</taxon>
        <taxon>Bacillati</taxon>
        <taxon>Actinomycetota</taxon>
        <taxon>Actinomycetes</taxon>
        <taxon>Pseudonocardiales</taxon>
        <taxon>Pseudonocardiaceae</taxon>
        <taxon>Saccharothrix</taxon>
    </lineage>
</organism>
<reference evidence="2 3" key="1">
    <citation type="submission" date="2023-07" db="EMBL/GenBank/DDBJ databases">
        <title>Sequencing the genomes of 1000 actinobacteria strains.</title>
        <authorList>
            <person name="Klenk H.-P."/>
        </authorList>
    </citation>
    <scope>NUCLEOTIDE SEQUENCE [LARGE SCALE GENOMIC DNA]</scope>
    <source>
        <strain evidence="2 3">DSM 43749</strain>
    </source>
</reference>
<comment type="caution">
    <text evidence="2">The sequence shown here is derived from an EMBL/GenBank/DDBJ whole genome shotgun (WGS) entry which is preliminary data.</text>
</comment>
<dbReference type="RefSeq" id="WP_310305813.1">
    <property type="nucleotide sequence ID" value="NZ_BAAAXB010000001.1"/>
</dbReference>
<dbReference type="InterPro" id="IPR005303">
    <property type="entry name" value="MOCOS_middle"/>
</dbReference>
<dbReference type="Gene3D" id="2.40.33.20">
    <property type="entry name" value="PK beta-barrel domain-like"/>
    <property type="match status" value="1"/>
</dbReference>
<dbReference type="Proteomes" id="UP001268819">
    <property type="component" value="Unassembled WGS sequence"/>
</dbReference>
<evidence type="ECO:0000259" key="1">
    <source>
        <dbReference type="PROSITE" id="PS51340"/>
    </source>
</evidence>
<protein>
    <submittedName>
        <fullName evidence="2">Uncharacterized protein YcbX</fullName>
    </submittedName>
</protein>
<dbReference type="EMBL" id="JAVDSG010000001">
    <property type="protein sequence ID" value="MDR6593265.1"/>
    <property type="molecule type" value="Genomic_DNA"/>
</dbReference>
<keyword evidence="3" id="KW-1185">Reference proteome</keyword>
<name>A0ABU1PRJ1_9PSEU</name>
<feature type="domain" description="MOSC" evidence="1">
    <location>
        <begin position="74"/>
        <end position="207"/>
    </location>
</feature>
<dbReference type="Pfam" id="PF03476">
    <property type="entry name" value="MOSC_N"/>
    <property type="match status" value="1"/>
</dbReference>
<dbReference type="InterPro" id="IPR011037">
    <property type="entry name" value="Pyrv_Knase-like_insert_dom_sf"/>
</dbReference>